<keyword evidence="3" id="KW-1185">Reference proteome</keyword>
<keyword evidence="1" id="KW-0472">Membrane</keyword>
<feature type="transmembrane region" description="Helical" evidence="1">
    <location>
        <begin position="347"/>
        <end position="366"/>
    </location>
</feature>
<sequence length="383" mass="40635">MANRHGVERRALPARARPRGGVKRAFRVHGALGMTFGAALFVICASGALAAVSSDVDWLVHPALRAPALADGAPRASWGALHASARAHAPDARVIVLAAPLEPGFAAEAIVARPDDTLARIWLDPRDARVRGEGPYLTVQRFARDLHRSLFLGENVGVFVVALFGLALLGSTASGVLVVWRSRSRRLLRVAKERASKDLHRVGGLALVAFALLAGITGTWYGVERVAAWADVELTPAAPSIDEAGRARATSEPIADLDTLVALGRAAMPELEVRAIAMPTERRPVLSLLGETDALLARDQANQVFLDPGARVVLGVWRADAMPPIERWVHTVDALHFGSFGGLPTRALWSAMAIGTALLALSGAWIRARRSARSSIEAQGGAA</sequence>
<evidence type="ECO:0000313" key="3">
    <source>
        <dbReference type="Proteomes" id="UP000034883"/>
    </source>
</evidence>
<proteinExistence type="predicted"/>
<dbReference type="PANTHER" id="PTHR34219:SF8">
    <property type="entry name" value="PEPSY DOMAIN-CONTAINING PROTEIN"/>
    <property type="match status" value="1"/>
</dbReference>
<dbReference type="Pfam" id="PF03929">
    <property type="entry name" value="PepSY_TM"/>
    <property type="match status" value="1"/>
</dbReference>
<dbReference type="InterPro" id="IPR005625">
    <property type="entry name" value="PepSY-ass_TM"/>
</dbReference>
<dbReference type="STRING" id="927083.DB32_006913"/>
<dbReference type="KEGG" id="samy:DB32_006913"/>
<protein>
    <submittedName>
        <fullName evidence="2">Putative iron-regulated membrane protein</fullName>
    </submittedName>
</protein>
<name>A0A0F6SH37_9BACT</name>
<keyword evidence="1" id="KW-0812">Transmembrane</keyword>
<feature type="transmembrane region" description="Helical" evidence="1">
    <location>
        <begin position="201"/>
        <end position="223"/>
    </location>
</feature>
<feature type="transmembrane region" description="Helical" evidence="1">
    <location>
        <begin position="31"/>
        <end position="52"/>
    </location>
</feature>
<gene>
    <name evidence="2" type="ORF">DB32_006913</name>
</gene>
<dbReference type="EMBL" id="CP011125">
    <property type="protein sequence ID" value="AKF09764.1"/>
    <property type="molecule type" value="Genomic_DNA"/>
</dbReference>
<accession>A0A0F6SH37</accession>
<dbReference type="Proteomes" id="UP000034883">
    <property type="component" value="Chromosome"/>
</dbReference>
<dbReference type="AlphaFoldDB" id="A0A0F6SH37"/>
<organism evidence="2 3">
    <name type="scientific">Sandaracinus amylolyticus</name>
    <dbReference type="NCBI Taxonomy" id="927083"/>
    <lineage>
        <taxon>Bacteria</taxon>
        <taxon>Pseudomonadati</taxon>
        <taxon>Myxococcota</taxon>
        <taxon>Polyangia</taxon>
        <taxon>Polyangiales</taxon>
        <taxon>Sandaracinaceae</taxon>
        <taxon>Sandaracinus</taxon>
    </lineage>
</organism>
<evidence type="ECO:0000256" key="1">
    <source>
        <dbReference type="SAM" id="Phobius"/>
    </source>
</evidence>
<dbReference type="PANTHER" id="PTHR34219">
    <property type="entry name" value="IRON-REGULATED INNER MEMBRANE PROTEIN-RELATED"/>
    <property type="match status" value="1"/>
</dbReference>
<keyword evidence="1" id="KW-1133">Transmembrane helix</keyword>
<feature type="transmembrane region" description="Helical" evidence="1">
    <location>
        <begin position="156"/>
        <end position="180"/>
    </location>
</feature>
<reference evidence="2 3" key="1">
    <citation type="submission" date="2015-03" db="EMBL/GenBank/DDBJ databases">
        <title>Genome assembly of Sandaracinus amylolyticus DSM 53668.</title>
        <authorList>
            <person name="Sharma G."/>
            <person name="Subramanian S."/>
        </authorList>
    </citation>
    <scope>NUCLEOTIDE SEQUENCE [LARGE SCALE GENOMIC DNA]</scope>
    <source>
        <strain evidence="2 3">DSM 53668</strain>
    </source>
</reference>
<evidence type="ECO:0000313" key="2">
    <source>
        <dbReference type="EMBL" id="AKF09764.1"/>
    </source>
</evidence>